<name>A0ABC9NBK3_BACUC</name>
<dbReference type="AlphaFoldDB" id="A0ABC9NBK3"/>
<organism evidence="1 2">
    <name type="scientific">Bacteroides uniformis (strain ATCC 8492 / DSM 6597 / CCUG 4942 / CIP 103695 / JCM 5828 / KCTC 5204 / NCTC 13054 / VPI 0061)</name>
    <dbReference type="NCBI Taxonomy" id="411479"/>
    <lineage>
        <taxon>Bacteria</taxon>
        <taxon>Pseudomonadati</taxon>
        <taxon>Bacteroidota</taxon>
        <taxon>Bacteroidia</taxon>
        <taxon>Bacteroidales</taxon>
        <taxon>Bacteroidaceae</taxon>
        <taxon>Bacteroides</taxon>
    </lineage>
</organism>
<evidence type="ECO:0000313" key="2">
    <source>
        <dbReference type="Proteomes" id="UP000004110"/>
    </source>
</evidence>
<evidence type="ECO:0000313" key="1">
    <source>
        <dbReference type="EMBL" id="EDO54179.1"/>
    </source>
</evidence>
<reference evidence="1" key="2">
    <citation type="submission" date="2013-11" db="EMBL/GenBank/DDBJ databases">
        <title>Draft genome sequence of Bacteroides uniformis (ATCC 8492).</title>
        <authorList>
            <person name="Sudarsanam P."/>
            <person name="Ley R."/>
            <person name="Guruge J."/>
            <person name="Turnbaugh P.J."/>
            <person name="Mahowald M."/>
            <person name="Liep D."/>
            <person name="Gordon J."/>
        </authorList>
    </citation>
    <scope>NUCLEOTIDE SEQUENCE</scope>
    <source>
        <strain evidence="1">ATCC 8492</strain>
    </source>
</reference>
<keyword evidence="2" id="KW-1185">Reference proteome</keyword>
<comment type="caution">
    <text evidence="1">The sequence shown here is derived from an EMBL/GenBank/DDBJ whole genome shotgun (WGS) entry which is preliminary data.</text>
</comment>
<dbReference type="EMBL" id="AAYH02000043">
    <property type="protein sequence ID" value="EDO54179.1"/>
    <property type="molecule type" value="Genomic_DNA"/>
</dbReference>
<accession>A0ABC9NBK3</accession>
<protein>
    <submittedName>
        <fullName evidence="1">Uncharacterized protein</fullName>
    </submittedName>
</protein>
<sequence length="36" mass="4239">MLLSGCKDRYFFEICKIISSFFLSLSPSILDINHYH</sequence>
<proteinExistence type="predicted"/>
<reference evidence="1" key="1">
    <citation type="submission" date="2007-06" db="EMBL/GenBank/DDBJ databases">
        <authorList>
            <person name="Fulton L."/>
            <person name="Clifton S."/>
            <person name="Fulton B."/>
            <person name="Xu J."/>
            <person name="Minx P."/>
            <person name="Pepin K.H."/>
            <person name="Johnson M."/>
            <person name="Thiruvilangam P."/>
            <person name="Bhonagiri V."/>
            <person name="Nash W.E."/>
            <person name="Mardis E.R."/>
            <person name="Wilson R.K."/>
        </authorList>
    </citation>
    <scope>NUCLEOTIDE SEQUENCE [LARGE SCALE GENOMIC DNA]</scope>
    <source>
        <strain evidence="1">ATCC 8492</strain>
    </source>
</reference>
<gene>
    <name evidence="1" type="ORF">BACUNI_02187</name>
</gene>
<dbReference type="Proteomes" id="UP000004110">
    <property type="component" value="Unassembled WGS sequence"/>
</dbReference>